<reference evidence="4 5" key="1">
    <citation type="submission" date="2018-11" db="EMBL/GenBank/DDBJ databases">
        <authorList>
            <consortium name="Pathogen Informatics"/>
        </authorList>
    </citation>
    <scope>NUCLEOTIDE SEQUENCE [LARGE SCALE GENOMIC DNA]</scope>
</reference>
<name>A0A3P6R638_CYLGO</name>
<keyword evidence="1" id="KW-0238">DNA-binding</keyword>
<feature type="domain" description="HTH CENPB-type" evidence="3">
    <location>
        <begin position="183"/>
        <end position="245"/>
    </location>
</feature>
<dbReference type="OrthoDB" id="5876883at2759"/>
<keyword evidence="5" id="KW-1185">Reference proteome</keyword>
<feature type="compositionally biased region" description="Acidic residues" evidence="2">
    <location>
        <begin position="61"/>
        <end position="87"/>
    </location>
</feature>
<accession>A0A3P6R638</accession>
<sequence>MASSIPSEMMLTPLISTILYSQLMSLVSPHGIGFDCLPGKEKGTRDRCFSIILRQASDGNLDVESDEDMDTSDDECDSSWSSDEEEGPSTRGCSSIKKEGSIKFGNVEVSEEMVEKAIAFYRATAKGSRSFKTMKNRFRFISSPHHIQKLRKFEEQSRLTKAMASLDKLCLGQIQADRAIRIRRLAEKLRSEVYLKFGMGATLHDSDIRRLALKINEEEFNIDRFKASLRWIKEFRKKNGIVLQNGVASSRKKLDRLGSISFTIMPTIYADGHIGKKLFVVMQEKSGSFPTSFFRADNLELRARSSLIMDKKLLADWVKTCLFPAKNSPKVLLLVDSWASSKDQVTIVAAVPGGHQHLKIKSIPSDANARIQPLDYFFLQFRAMYERFSSH</sequence>
<evidence type="ECO:0000256" key="1">
    <source>
        <dbReference type="ARBA" id="ARBA00023125"/>
    </source>
</evidence>
<feature type="non-terminal residue" evidence="4">
    <location>
        <position position="391"/>
    </location>
</feature>
<dbReference type="InterPro" id="IPR006600">
    <property type="entry name" value="HTH_CenpB_DNA-bd_dom"/>
</dbReference>
<dbReference type="EMBL" id="UYRV01007011">
    <property type="protein sequence ID" value="VDK54217.1"/>
    <property type="molecule type" value="Genomic_DNA"/>
</dbReference>
<gene>
    <name evidence="4" type="ORF">CGOC_LOCUS2937</name>
</gene>
<evidence type="ECO:0000256" key="2">
    <source>
        <dbReference type="SAM" id="MobiDB-lite"/>
    </source>
</evidence>
<organism evidence="4 5">
    <name type="scientific">Cylicostephanus goldi</name>
    <name type="common">Nematode worm</name>
    <dbReference type="NCBI Taxonomy" id="71465"/>
    <lineage>
        <taxon>Eukaryota</taxon>
        <taxon>Metazoa</taxon>
        <taxon>Ecdysozoa</taxon>
        <taxon>Nematoda</taxon>
        <taxon>Chromadorea</taxon>
        <taxon>Rhabditida</taxon>
        <taxon>Rhabditina</taxon>
        <taxon>Rhabditomorpha</taxon>
        <taxon>Strongyloidea</taxon>
        <taxon>Strongylidae</taxon>
        <taxon>Cylicostephanus</taxon>
    </lineage>
</organism>
<evidence type="ECO:0000313" key="4">
    <source>
        <dbReference type="EMBL" id="VDK54217.1"/>
    </source>
</evidence>
<feature type="region of interest" description="Disordered" evidence="2">
    <location>
        <begin position="60"/>
        <end position="94"/>
    </location>
</feature>
<dbReference type="SMART" id="SM00674">
    <property type="entry name" value="CENPB"/>
    <property type="match status" value="1"/>
</dbReference>
<protein>
    <recommendedName>
        <fullName evidence="3">HTH CENPB-type domain-containing protein</fullName>
    </recommendedName>
</protein>
<proteinExistence type="predicted"/>
<evidence type="ECO:0000313" key="5">
    <source>
        <dbReference type="Proteomes" id="UP000271889"/>
    </source>
</evidence>
<dbReference type="GO" id="GO:0003677">
    <property type="term" value="F:DNA binding"/>
    <property type="evidence" value="ECO:0007669"/>
    <property type="project" value="UniProtKB-KW"/>
</dbReference>
<dbReference type="AlphaFoldDB" id="A0A3P6R638"/>
<dbReference type="Proteomes" id="UP000271889">
    <property type="component" value="Unassembled WGS sequence"/>
</dbReference>
<evidence type="ECO:0000259" key="3">
    <source>
        <dbReference type="SMART" id="SM00674"/>
    </source>
</evidence>